<dbReference type="SUPFAM" id="SSF46785">
    <property type="entry name" value="Winged helix' DNA-binding domain"/>
    <property type="match status" value="1"/>
</dbReference>
<dbReference type="Proteomes" id="UP001203880">
    <property type="component" value="Unassembled WGS sequence"/>
</dbReference>
<keyword evidence="7" id="KW-1185">Reference proteome</keyword>
<protein>
    <submittedName>
        <fullName evidence="6">LysR family transcriptional regulator</fullName>
    </submittedName>
</protein>
<dbReference type="Gene3D" id="3.40.190.290">
    <property type="match status" value="1"/>
</dbReference>
<dbReference type="RefSeq" id="WP_249707696.1">
    <property type="nucleotide sequence ID" value="NZ_JAMFMB010000005.1"/>
</dbReference>
<dbReference type="Pfam" id="PF00126">
    <property type="entry name" value="HTH_1"/>
    <property type="match status" value="1"/>
</dbReference>
<dbReference type="InterPro" id="IPR050176">
    <property type="entry name" value="LTTR"/>
</dbReference>
<evidence type="ECO:0000256" key="1">
    <source>
        <dbReference type="ARBA" id="ARBA00009437"/>
    </source>
</evidence>
<keyword evidence="3" id="KW-0238">DNA-binding</keyword>
<dbReference type="InterPro" id="IPR036390">
    <property type="entry name" value="WH_DNA-bd_sf"/>
</dbReference>
<dbReference type="PANTHER" id="PTHR30579">
    <property type="entry name" value="TRANSCRIPTIONAL REGULATOR"/>
    <property type="match status" value="1"/>
</dbReference>
<gene>
    <name evidence="6" type="ORF">M3P21_06035</name>
</gene>
<evidence type="ECO:0000256" key="2">
    <source>
        <dbReference type="ARBA" id="ARBA00023015"/>
    </source>
</evidence>
<name>A0ABT0PZN5_9RHOB</name>
<organism evidence="6 7">
    <name type="scientific">Ruegeria spongiae</name>
    <dbReference type="NCBI Taxonomy" id="2942209"/>
    <lineage>
        <taxon>Bacteria</taxon>
        <taxon>Pseudomonadati</taxon>
        <taxon>Pseudomonadota</taxon>
        <taxon>Alphaproteobacteria</taxon>
        <taxon>Rhodobacterales</taxon>
        <taxon>Roseobacteraceae</taxon>
        <taxon>Ruegeria</taxon>
    </lineage>
</organism>
<evidence type="ECO:0000259" key="5">
    <source>
        <dbReference type="PROSITE" id="PS50931"/>
    </source>
</evidence>
<keyword evidence="4" id="KW-0804">Transcription</keyword>
<evidence type="ECO:0000313" key="6">
    <source>
        <dbReference type="EMBL" id="MCL6283088.1"/>
    </source>
</evidence>
<feature type="domain" description="HTH lysR-type" evidence="5">
    <location>
        <begin position="8"/>
        <end position="65"/>
    </location>
</feature>
<evidence type="ECO:0000256" key="3">
    <source>
        <dbReference type="ARBA" id="ARBA00023125"/>
    </source>
</evidence>
<accession>A0ABT0PZN5</accession>
<dbReference type="InterPro" id="IPR000847">
    <property type="entry name" value="LysR_HTH_N"/>
</dbReference>
<keyword evidence="2" id="KW-0805">Transcription regulation</keyword>
<proteinExistence type="inferred from homology"/>
<dbReference type="Gene3D" id="1.10.10.10">
    <property type="entry name" value="Winged helix-like DNA-binding domain superfamily/Winged helix DNA-binding domain"/>
    <property type="match status" value="1"/>
</dbReference>
<dbReference type="PRINTS" id="PR00039">
    <property type="entry name" value="HTHLYSR"/>
</dbReference>
<evidence type="ECO:0000256" key="4">
    <source>
        <dbReference type="ARBA" id="ARBA00023163"/>
    </source>
</evidence>
<evidence type="ECO:0000313" key="7">
    <source>
        <dbReference type="Proteomes" id="UP001203880"/>
    </source>
</evidence>
<dbReference type="InterPro" id="IPR005119">
    <property type="entry name" value="LysR_subst-bd"/>
</dbReference>
<dbReference type="PROSITE" id="PS50931">
    <property type="entry name" value="HTH_LYSR"/>
    <property type="match status" value="1"/>
</dbReference>
<dbReference type="Pfam" id="PF03466">
    <property type="entry name" value="LysR_substrate"/>
    <property type="match status" value="1"/>
</dbReference>
<dbReference type="InterPro" id="IPR036388">
    <property type="entry name" value="WH-like_DNA-bd_sf"/>
</dbReference>
<dbReference type="SUPFAM" id="SSF53850">
    <property type="entry name" value="Periplasmic binding protein-like II"/>
    <property type="match status" value="1"/>
</dbReference>
<dbReference type="PANTHER" id="PTHR30579:SF3">
    <property type="entry name" value="TRANSCRIPTIONAL REGULATORY PROTEIN"/>
    <property type="match status" value="1"/>
</dbReference>
<comment type="caution">
    <text evidence="6">The sequence shown here is derived from an EMBL/GenBank/DDBJ whole genome shotgun (WGS) entry which is preliminary data.</text>
</comment>
<sequence>MLLPLSRLDWAHVQTLLAVADTGSLSAAARRLGLTQPTIGRHISTLEDTLGVDLFTRTVSGMQPTEAAHDLLAPARRMHEAARQLELSAAGAAHAETGTVRITASVFMAHHVLPTILARLRREAPEISLELVASDTSENLLFREADIAVRMIRPEQLDVVTRYIGEVEMGLFGHRDYLDRAGRPVEDADIMAHDFVGYDRNDQIIQGFRDAGFAVDREFFATRCDHQTAYWELVRAGCGLGFGQAVAGRADPELEEIPLSFPLPSLPIWLTAPEAIRNNKLIRRVWNALESELTAFVDRRPAQ</sequence>
<reference evidence="6" key="1">
    <citation type="submission" date="2022-05" db="EMBL/GenBank/DDBJ databases">
        <authorList>
            <person name="Park J.-S."/>
        </authorList>
    </citation>
    <scope>NUCLEOTIDE SEQUENCE</scope>
    <source>
        <strain evidence="6">2012CJ41-6</strain>
    </source>
</reference>
<dbReference type="CDD" id="cd05466">
    <property type="entry name" value="PBP2_LTTR_substrate"/>
    <property type="match status" value="1"/>
</dbReference>
<dbReference type="EMBL" id="JAMFMB010000005">
    <property type="protein sequence ID" value="MCL6283088.1"/>
    <property type="molecule type" value="Genomic_DNA"/>
</dbReference>
<comment type="similarity">
    <text evidence="1">Belongs to the LysR transcriptional regulatory family.</text>
</comment>